<dbReference type="RefSeq" id="WP_380839289.1">
    <property type="nucleotide sequence ID" value="NZ_JBHSFP010000004.1"/>
</dbReference>
<feature type="transmembrane region" description="Helical" evidence="1">
    <location>
        <begin position="210"/>
        <end position="228"/>
    </location>
</feature>
<keyword evidence="1" id="KW-0472">Membrane</keyword>
<sequence>MDGFVATLGTACAVFAGTNIDDIVILTVLFLTARANGGPHGRRIVSGPDERRVVPGPHGRPIVSGPHGRRIGAGLRGRQIVAGQYAGIAALVAVSAIAALGLAVIPDRWVGLLGLVPLALGVRGLITTLRAGGADGGSPPAVAGGVLSVASVTVANGADNISVYTPMFRTIGVTASLVTIIVFAVLTAVWCAAGFWLGSHKKIVAVVERYGHWIVPLVFVAIGTVIVLESGVAGRLIDLL</sequence>
<keyword evidence="1" id="KW-1133">Transmembrane helix</keyword>
<feature type="transmembrane region" description="Helical" evidence="1">
    <location>
        <begin position="111"/>
        <end position="129"/>
    </location>
</feature>
<evidence type="ECO:0000256" key="1">
    <source>
        <dbReference type="SAM" id="Phobius"/>
    </source>
</evidence>
<name>A0ABV9CDH0_9ACTN</name>
<dbReference type="Pfam" id="PF03596">
    <property type="entry name" value="Cad"/>
    <property type="match status" value="1"/>
</dbReference>
<organism evidence="2 3">
    <name type="scientific">Sphaerisporangium dianthi</name>
    <dbReference type="NCBI Taxonomy" id="1436120"/>
    <lineage>
        <taxon>Bacteria</taxon>
        <taxon>Bacillati</taxon>
        <taxon>Actinomycetota</taxon>
        <taxon>Actinomycetes</taxon>
        <taxon>Streptosporangiales</taxon>
        <taxon>Streptosporangiaceae</taxon>
        <taxon>Sphaerisporangium</taxon>
    </lineage>
</organism>
<dbReference type="EMBL" id="JBHSFP010000004">
    <property type="protein sequence ID" value="MFC4531043.1"/>
    <property type="molecule type" value="Genomic_DNA"/>
</dbReference>
<keyword evidence="1" id="KW-0812">Transmembrane</keyword>
<reference evidence="3" key="1">
    <citation type="journal article" date="2019" name="Int. J. Syst. Evol. Microbiol.">
        <title>The Global Catalogue of Microorganisms (GCM) 10K type strain sequencing project: providing services to taxonomists for standard genome sequencing and annotation.</title>
        <authorList>
            <consortium name="The Broad Institute Genomics Platform"/>
            <consortium name="The Broad Institute Genome Sequencing Center for Infectious Disease"/>
            <person name="Wu L."/>
            <person name="Ma J."/>
        </authorList>
    </citation>
    <scope>NUCLEOTIDE SEQUENCE [LARGE SCALE GENOMIC DNA]</scope>
    <source>
        <strain evidence="3">CGMCC 4.7132</strain>
    </source>
</reference>
<protein>
    <submittedName>
        <fullName evidence="2">Cadmium resistance transporter</fullName>
    </submittedName>
</protein>
<gene>
    <name evidence="2" type="ORF">ACFO60_09740</name>
</gene>
<keyword evidence="3" id="KW-1185">Reference proteome</keyword>
<comment type="caution">
    <text evidence="2">The sequence shown here is derived from an EMBL/GenBank/DDBJ whole genome shotgun (WGS) entry which is preliminary data.</text>
</comment>
<dbReference type="InterPro" id="IPR004676">
    <property type="entry name" value="Cd-R_transporter"/>
</dbReference>
<feature type="transmembrane region" description="Helical" evidence="1">
    <location>
        <begin position="170"/>
        <end position="198"/>
    </location>
</feature>
<evidence type="ECO:0000313" key="2">
    <source>
        <dbReference type="EMBL" id="MFC4531043.1"/>
    </source>
</evidence>
<dbReference type="Proteomes" id="UP001596004">
    <property type="component" value="Unassembled WGS sequence"/>
</dbReference>
<evidence type="ECO:0000313" key="3">
    <source>
        <dbReference type="Proteomes" id="UP001596004"/>
    </source>
</evidence>
<proteinExistence type="predicted"/>
<feature type="transmembrane region" description="Helical" evidence="1">
    <location>
        <begin position="85"/>
        <end position="105"/>
    </location>
</feature>
<feature type="transmembrane region" description="Helical" evidence="1">
    <location>
        <begin position="141"/>
        <end position="158"/>
    </location>
</feature>
<accession>A0ABV9CDH0</accession>